<evidence type="ECO:0000313" key="3">
    <source>
        <dbReference type="Proteomes" id="UP000015106"/>
    </source>
</evidence>
<name>A0A8R7NWU8_TRIUA</name>
<protein>
    <submittedName>
        <fullName evidence="2">Uncharacterized protein</fullName>
    </submittedName>
</protein>
<evidence type="ECO:0000313" key="2">
    <source>
        <dbReference type="EnsemblPlants" id="TuG1812G0100000859.01.T01.cds367455"/>
    </source>
</evidence>
<evidence type="ECO:0000256" key="1">
    <source>
        <dbReference type="SAM" id="MobiDB-lite"/>
    </source>
</evidence>
<sequence>MPLPCDERLLLAARAHALPRCVGHQTNQPATSPPYGLAAPARSNGVVVRGRTAQSGGPGHGVGDGRPWRGR</sequence>
<dbReference type="Gramene" id="TuG1812G0100000859.01.T01">
    <property type="protein sequence ID" value="TuG1812G0100000859.01.T01.cds367455"/>
    <property type="gene ID" value="TuG1812G0100000859.01"/>
</dbReference>
<accession>A0A8R7NWU8</accession>
<dbReference type="EnsemblPlants" id="TuG1812G0100000859.01.T01">
    <property type="protein sequence ID" value="TuG1812G0100000859.01.T01.cds367455"/>
    <property type="gene ID" value="TuG1812G0100000859.01"/>
</dbReference>
<reference evidence="2" key="3">
    <citation type="submission" date="2022-06" db="UniProtKB">
        <authorList>
            <consortium name="EnsemblPlants"/>
        </authorList>
    </citation>
    <scope>IDENTIFICATION</scope>
</reference>
<keyword evidence="3" id="KW-1185">Reference proteome</keyword>
<dbReference type="AlphaFoldDB" id="A0A8R7NWU8"/>
<feature type="region of interest" description="Disordered" evidence="1">
    <location>
        <begin position="49"/>
        <end position="71"/>
    </location>
</feature>
<proteinExistence type="predicted"/>
<reference evidence="2" key="2">
    <citation type="submission" date="2018-03" db="EMBL/GenBank/DDBJ databases">
        <title>The Triticum urartu genome reveals the dynamic nature of wheat genome evolution.</title>
        <authorList>
            <person name="Ling H."/>
            <person name="Ma B."/>
            <person name="Shi X."/>
            <person name="Liu H."/>
            <person name="Dong L."/>
            <person name="Sun H."/>
            <person name="Cao Y."/>
            <person name="Gao Q."/>
            <person name="Zheng S."/>
            <person name="Li Y."/>
            <person name="Yu Y."/>
            <person name="Du H."/>
            <person name="Qi M."/>
            <person name="Li Y."/>
            <person name="Yu H."/>
            <person name="Cui Y."/>
            <person name="Wang N."/>
            <person name="Chen C."/>
            <person name="Wu H."/>
            <person name="Zhao Y."/>
            <person name="Zhang J."/>
            <person name="Li Y."/>
            <person name="Zhou W."/>
            <person name="Zhang B."/>
            <person name="Hu W."/>
            <person name="Eijk M."/>
            <person name="Tang J."/>
            <person name="Witsenboer H."/>
            <person name="Zhao S."/>
            <person name="Li Z."/>
            <person name="Zhang A."/>
            <person name="Wang D."/>
            <person name="Liang C."/>
        </authorList>
    </citation>
    <scope>NUCLEOTIDE SEQUENCE [LARGE SCALE GENOMIC DNA]</scope>
    <source>
        <strain evidence="2">cv. G1812</strain>
    </source>
</reference>
<feature type="region of interest" description="Disordered" evidence="1">
    <location>
        <begin position="23"/>
        <end position="42"/>
    </location>
</feature>
<reference evidence="3" key="1">
    <citation type="journal article" date="2013" name="Nature">
        <title>Draft genome of the wheat A-genome progenitor Triticum urartu.</title>
        <authorList>
            <person name="Ling H.Q."/>
            <person name="Zhao S."/>
            <person name="Liu D."/>
            <person name="Wang J."/>
            <person name="Sun H."/>
            <person name="Zhang C."/>
            <person name="Fan H."/>
            <person name="Li D."/>
            <person name="Dong L."/>
            <person name="Tao Y."/>
            <person name="Gao C."/>
            <person name="Wu H."/>
            <person name="Li Y."/>
            <person name="Cui Y."/>
            <person name="Guo X."/>
            <person name="Zheng S."/>
            <person name="Wang B."/>
            <person name="Yu K."/>
            <person name="Liang Q."/>
            <person name="Yang W."/>
            <person name="Lou X."/>
            <person name="Chen J."/>
            <person name="Feng M."/>
            <person name="Jian J."/>
            <person name="Zhang X."/>
            <person name="Luo G."/>
            <person name="Jiang Y."/>
            <person name="Liu J."/>
            <person name="Wang Z."/>
            <person name="Sha Y."/>
            <person name="Zhang B."/>
            <person name="Wu H."/>
            <person name="Tang D."/>
            <person name="Shen Q."/>
            <person name="Xue P."/>
            <person name="Zou S."/>
            <person name="Wang X."/>
            <person name="Liu X."/>
            <person name="Wang F."/>
            <person name="Yang Y."/>
            <person name="An X."/>
            <person name="Dong Z."/>
            <person name="Zhang K."/>
            <person name="Zhang X."/>
            <person name="Luo M.C."/>
            <person name="Dvorak J."/>
            <person name="Tong Y."/>
            <person name="Wang J."/>
            <person name="Yang H."/>
            <person name="Li Z."/>
            <person name="Wang D."/>
            <person name="Zhang A."/>
            <person name="Wang J."/>
        </authorList>
    </citation>
    <scope>NUCLEOTIDE SEQUENCE</scope>
    <source>
        <strain evidence="3">cv. G1812</strain>
    </source>
</reference>
<dbReference type="Proteomes" id="UP000015106">
    <property type="component" value="Chromosome 1"/>
</dbReference>
<organism evidence="2 3">
    <name type="scientific">Triticum urartu</name>
    <name type="common">Red wild einkorn</name>
    <name type="synonym">Crithodium urartu</name>
    <dbReference type="NCBI Taxonomy" id="4572"/>
    <lineage>
        <taxon>Eukaryota</taxon>
        <taxon>Viridiplantae</taxon>
        <taxon>Streptophyta</taxon>
        <taxon>Embryophyta</taxon>
        <taxon>Tracheophyta</taxon>
        <taxon>Spermatophyta</taxon>
        <taxon>Magnoliopsida</taxon>
        <taxon>Liliopsida</taxon>
        <taxon>Poales</taxon>
        <taxon>Poaceae</taxon>
        <taxon>BOP clade</taxon>
        <taxon>Pooideae</taxon>
        <taxon>Triticodae</taxon>
        <taxon>Triticeae</taxon>
        <taxon>Triticinae</taxon>
        <taxon>Triticum</taxon>
    </lineage>
</organism>